<comment type="caution">
    <text evidence="1">The sequence shown here is derived from an EMBL/GenBank/DDBJ whole genome shotgun (WGS) entry which is preliminary data.</text>
</comment>
<protein>
    <submittedName>
        <fullName evidence="1">Uncharacterized protein</fullName>
    </submittedName>
</protein>
<dbReference type="EMBL" id="JAAIUW010000012">
    <property type="protein sequence ID" value="KAF7806036.1"/>
    <property type="molecule type" value="Genomic_DNA"/>
</dbReference>
<name>A0A834SMK4_9FABA</name>
<proteinExistence type="predicted"/>
<reference evidence="1" key="1">
    <citation type="submission" date="2020-09" db="EMBL/GenBank/DDBJ databases">
        <title>Genome-Enabled Discovery of Anthraquinone Biosynthesis in Senna tora.</title>
        <authorList>
            <person name="Kang S.-H."/>
            <person name="Pandey R.P."/>
            <person name="Lee C.-M."/>
            <person name="Sim J.-S."/>
            <person name="Jeong J.-T."/>
            <person name="Choi B.-S."/>
            <person name="Jung M."/>
            <person name="Ginzburg D."/>
            <person name="Zhao K."/>
            <person name="Won S.Y."/>
            <person name="Oh T.-J."/>
            <person name="Yu Y."/>
            <person name="Kim N.-H."/>
            <person name="Lee O.R."/>
            <person name="Lee T.-H."/>
            <person name="Bashyal P."/>
            <person name="Kim T.-S."/>
            <person name="Lee W.-H."/>
            <person name="Kawkins C."/>
            <person name="Kim C.-K."/>
            <person name="Kim J.S."/>
            <person name="Ahn B.O."/>
            <person name="Rhee S.Y."/>
            <person name="Sohng J.K."/>
        </authorList>
    </citation>
    <scope>NUCLEOTIDE SEQUENCE</scope>
    <source>
        <tissue evidence="1">Leaf</tissue>
    </source>
</reference>
<gene>
    <name evidence="1" type="ORF">G2W53_038197</name>
</gene>
<evidence type="ECO:0000313" key="1">
    <source>
        <dbReference type="EMBL" id="KAF7806036.1"/>
    </source>
</evidence>
<dbReference type="Proteomes" id="UP000634136">
    <property type="component" value="Unassembled WGS sequence"/>
</dbReference>
<dbReference type="AlphaFoldDB" id="A0A834SMK4"/>
<sequence length="35" mass="3982">MEKKIRTLITSVDSIASEHRAKDAYQLAARQKPKP</sequence>
<organism evidence="1 2">
    <name type="scientific">Senna tora</name>
    <dbReference type="NCBI Taxonomy" id="362788"/>
    <lineage>
        <taxon>Eukaryota</taxon>
        <taxon>Viridiplantae</taxon>
        <taxon>Streptophyta</taxon>
        <taxon>Embryophyta</taxon>
        <taxon>Tracheophyta</taxon>
        <taxon>Spermatophyta</taxon>
        <taxon>Magnoliopsida</taxon>
        <taxon>eudicotyledons</taxon>
        <taxon>Gunneridae</taxon>
        <taxon>Pentapetalae</taxon>
        <taxon>rosids</taxon>
        <taxon>fabids</taxon>
        <taxon>Fabales</taxon>
        <taxon>Fabaceae</taxon>
        <taxon>Caesalpinioideae</taxon>
        <taxon>Cassia clade</taxon>
        <taxon>Senna</taxon>
    </lineage>
</organism>
<evidence type="ECO:0000313" key="2">
    <source>
        <dbReference type="Proteomes" id="UP000634136"/>
    </source>
</evidence>
<keyword evidence="2" id="KW-1185">Reference proteome</keyword>
<accession>A0A834SMK4</accession>